<gene>
    <name evidence="2" type="ORF">EQG61_04465</name>
</gene>
<evidence type="ECO:0000313" key="2">
    <source>
        <dbReference type="EMBL" id="RXR23227.1"/>
    </source>
</evidence>
<accession>A0A4Q1KBG4</accession>
<feature type="signal peptide" evidence="1">
    <location>
        <begin position="1"/>
        <end position="19"/>
    </location>
</feature>
<dbReference type="AlphaFoldDB" id="A0A4Q1KBG4"/>
<keyword evidence="3" id="KW-1185">Reference proteome</keyword>
<reference evidence="3" key="1">
    <citation type="submission" date="2019-01" db="EMBL/GenBank/DDBJ databases">
        <title>Cytophagaceae bacterium strain CAR-16.</title>
        <authorList>
            <person name="Chen W.-M."/>
        </authorList>
    </citation>
    <scope>NUCLEOTIDE SEQUENCE [LARGE SCALE GENOMIC DNA]</scope>
    <source>
        <strain evidence="3">WWJ-16</strain>
    </source>
</reference>
<organism evidence="2 3">
    <name type="scientific">Flavobacterium stagni</name>
    <dbReference type="NCBI Taxonomy" id="2506421"/>
    <lineage>
        <taxon>Bacteria</taxon>
        <taxon>Pseudomonadati</taxon>
        <taxon>Bacteroidota</taxon>
        <taxon>Flavobacteriia</taxon>
        <taxon>Flavobacteriales</taxon>
        <taxon>Flavobacteriaceae</taxon>
        <taxon>Flavobacterium</taxon>
    </lineage>
</organism>
<feature type="chain" id="PRO_5020522903" evidence="1">
    <location>
        <begin position="20"/>
        <end position="137"/>
    </location>
</feature>
<comment type="caution">
    <text evidence="2">The sequence shown here is derived from an EMBL/GenBank/DDBJ whole genome shotgun (WGS) entry which is preliminary data.</text>
</comment>
<dbReference type="EMBL" id="SBKN01000002">
    <property type="protein sequence ID" value="RXR23227.1"/>
    <property type="molecule type" value="Genomic_DNA"/>
</dbReference>
<sequence>MKKLITFGCLLGSLFFAQAQDLEAGLTSTVSLNTSATAVETTTSTPEKKVNEMGFRYYYYPNMSAYFDTVDEEYIFYWNKQWMRCKELPEFIGGYSMYKMAKVRVETYCDEHPEEMIRQHQKQFPYVAKGRFPYKTE</sequence>
<keyword evidence="1" id="KW-0732">Signal</keyword>
<dbReference type="OrthoDB" id="1362256at2"/>
<evidence type="ECO:0000256" key="1">
    <source>
        <dbReference type="SAM" id="SignalP"/>
    </source>
</evidence>
<dbReference type="Proteomes" id="UP000289857">
    <property type="component" value="Unassembled WGS sequence"/>
</dbReference>
<proteinExistence type="predicted"/>
<name>A0A4Q1KBG4_9FLAO</name>
<protein>
    <submittedName>
        <fullName evidence="2">Uncharacterized protein</fullName>
    </submittedName>
</protein>
<evidence type="ECO:0000313" key="3">
    <source>
        <dbReference type="Proteomes" id="UP000289857"/>
    </source>
</evidence>
<dbReference type="RefSeq" id="WP_129460710.1">
    <property type="nucleotide sequence ID" value="NZ_SBKN01000002.1"/>
</dbReference>